<evidence type="ECO:0000259" key="4">
    <source>
        <dbReference type="Pfam" id="PF00857"/>
    </source>
</evidence>
<dbReference type="SUPFAM" id="SSF52499">
    <property type="entry name" value="Isochorismatase-like hydrolases"/>
    <property type="match status" value="1"/>
</dbReference>
<accession>A0A813QDA5</accession>
<feature type="domain" description="Isochorismatase-like" evidence="4">
    <location>
        <begin position="24"/>
        <end position="129"/>
    </location>
</feature>
<evidence type="ECO:0000313" key="6">
    <source>
        <dbReference type="Proteomes" id="UP000663860"/>
    </source>
</evidence>
<dbReference type="PANTHER" id="PTHR43540:SF9">
    <property type="entry name" value="FAMILY HYDROLASE, PUTATIVE (AFU_ORTHOLOGUE AFUA_2G08700)-RELATED"/>
    <property type="match status" value="1"/>
</dbReference>
<reference evidence="5" key="1">
    <citation type="submission" date="2021-02" db="EMBL/GenBank/DDBJ databases">
        <authorList>
            <person name="Nowell W R."/>
        </authorList>
    </citation>
    <scope>NUCLEOTIDE SEQUENCE</scope>
</reference>
<keyword evidence="2" id="KW-0378">Hydrolase</keyword>
<dbReference type="InterPro" id="IPR036259">
    <property type="entry name" value="MFS_trans_sf"/>
</dbReference>
<keyword evidence="3" id="KW-0472">Membrane</keyword>
<dbReference type="InterPro" id="IPR036380">
    <property type="entry name" value="Isochorismatase-like_sf"/>
</dbReference>
<feature type="transmembrane region" description="Helical" evidence="3">
    <location>
        <begin position="260"/>
        <end position="281"/>
    </location>
</feature>
<feature type="transmembrane region" description="Helical" evidence="3">
    <location>
        <begin position="134"/>
        <end position="157"/>
    </location>
</feature>
<dbReference type="AlphaFoldDB" id="A0A813QDA5"/>
<evidence type="ECO:0000256" key="2">
    <source>
        <dbReference type="ARBA" id="ARBA00022801"/>
    </source>
</evidence>
<dbReference type="SUPFAM" id="SSF103473">
    <property type="entry name" value="MFS general substrate transporter"/>
    <property type="match status" value="1"/>
</dbReference>
<evidence type="ECO:0000256" key="1">
    <source>
        <dbReference type="ARBA" id="ARBA00006336"/>
    </source>
</evidence>
<comment type="caution">
    <text evidence="5">The sequence shown here is derived from an EMBL/GenBank/DDBJ whole genome shotgun (WGS) entry which is preliminary data.</text>
</comment>
<dbReference type="InterPro" id="IPR000868">
    <property type="entry name" value="Isochorismatase-like_dom"/>
</dbReference>
<evidence type="ECO:0000313" key="5">
    <source>
        <dbReference type="EMBL" id="CAF0765340.1"/>
    </source>
</evidence>
<comment type="similarity">
    <text evidence="1">Belongs to the isochorismatase family.</text>
</comment>
<evidence type="ECO:0000256" key="3">
    <source>
        <dbReference type="SAM" id="Phobius"/>
    </source>
</evidence>
<name>A0A813QDA5_9BILA</name>
<feature type="transmembrane region" description="Helical" evidence="3">
    <location>
        <begin position="225"/>
        <end position="248"/>
    </location>
</feature>
<proteinExistence type="inferred from homology"/>
<dbReference type="Gene3D" id="3.40.50.850">
    <property type="entry name" value="Isochorismatase-like"/>
    <property type="match status" value="1"/>
</dbReference>
<dbReference type="CDD" id="cd00431">
    <property type="entry name" value="cysteine_hydrolases"/>
    <property type="match status" value="1"/>
</dbReference>
<dbReference type="InterPro" id="IPR050272">
    <property type="entry name" value="Isochorismatase-like_hydrls"/>
</dbReference>
<dbReference type="GO" id="GO:0016787">
    <property type="term" value="F:hydrolase activity"/>
    <property type="evidence" value="ECO:0007669"/>
    <property type="project" value="UniProtKB-KW"/>
</dbReference>
<keyword evidence="3" id="KW-0812">Transmembrane</keyword>
<keyword evidence="3" id="KW-1133">Transmembrane helix</keyword>
<dbReference type="Pfam" id="PF00857">
    <property type="entry name" value="Isochorismatase"/>
    <property type="match status" value="1"/>
</dbReference>
<sequence length="302" mass="33616">MYLSDLPLTKKIRGRGKMCIGDVGPMGRILVRGEPGHDIVPELYPLPGEPIIDKCGKGAFYATDLDAILKNYNIKQLIVTGVTTEVCVSTTVREANDRGYECLVLEDCVGSYFEKFQVAALDMIKAQGGDKYTFAFNMASLSQIVLCPIVGFCLAFRAEKNPKQKLLNASIVQTCAWILNIIACIICMFVKSTAIIPALIFNYIGRSVIVASSQAVISTFFPSEYIGRLTGIMWTSAGVITCIQYGLVHLTTDVSQSWRAWVIVLILIIFMACHLIQTWFITFKKFRKNIQNVQSDVIHSRF</sequence>
<organism evidence="5 6">
    <name type="scientific">Adineta steineri</name>
    <dbReference type="NCBI Taxonomy" id="433720"/>
    <lineage>
        <taxon>Eukaryota</taxon>
        <taxon>Metazoa</taxon>
        <taxon>Spiralia</taxon>
        <taxon>Gnathifera</taxon>
        <taxon>Rotifera</taxon>
        <taxon>Eurotatoria</taxon>
        <taxon>Bdelloidea</taxon>
        <taxon>Adinetida</taxon>
        <taxon>Adinetidae</taxon>
        <taxon>Adineta</taxon>
    </lineage>
</organism>
<gene>
    <name evidence="5" type="ORF">IZO911_LOCUS4962</name>
</gene>
<protein>
    <recommendedName>
        <fullName evidence="4">Isochorismatase-like domain-containing protein</fullName>
    </recommendedName>
</protein>
<dbReference type="PANTHER" id="PTHR43540">
    <property type="entry name" value="PEROXYUREIDOACRYLATE/UREIDOACRYLATE AMIDOHYDROLASE-RELATED"/>
    <property type="match status" value="1"/>
</dbReference>
<dbReference type="EMBL" id="CAJNOE010000028">
    <property type="protein sequence ID" value="CAF0765340.1"/>
    <property type="molecule type" value="Genomic_DNA"/>
</dbReference>
<dbReference type="Proteomes" id="UP000663860">
    <property type="component" value="Unassembled WGS sequence"/>
</dbReference>
<feature type="transmembrane region" description="Helical" evidence="3">
    <location>
        <begin position="177"/>
        <end position="204"/>
    </location>
</feature>